<name>A0ACB9LKG8_9MYRT</name>
<dbReference type="EMBL" id="CM042890">
    <property type="protein sequence ID" value="KAI4311995.1"/>
    <property type="molecule type" value="Genomic_DNA"/>
</dbReference>
<dbReference type="Proteomes" id="UP001057402">
    <property type="component" value="Chromosome 11"/>
</dbReference>
<evidence type="ECO:0000313" key="1">
    <source>
        <dbReference type="EMBL" id="KAI4311995.1"/>
    </source>
</evidence>
<comment type="caution">
    <text evidence="1">The sequence shown here is derived from an EMBL/GenBank/DDBJ whole genome shotgun (WGS) entry which is preliminary data.</text>
</comment>
<sequence>MVDAGFDRRKASTLSSLGGDGNDRSPKGTIDAPIIPLLEAINRHPDYFTTSSCSGRISVFSHPTASPAEDAKKKARGGTWLFLSHDPVADAEEVVSLLFPRGIGRSVIWESGITSVGVKRVIVAIRCSIRMEVPLGRSSKVVVAEDYVRYLVSVANEKMEANRKRTDGLLEALMRSLPGGGEAKGESGSASGLDNGVFHNYMKASLSF</sequence>
<evidence type="ECO:0000313" key="2">
    <source>
        <dbReference type="Proteomes" id="UP001057402"/>
    </source>
</evidence>
<organism evidence="1 2">
    <name type="scientific">Melastoma candidum</name>
    <dbReference type="NCBI Taxonomy" id="119954"/>
    <lineage>
        <taxon>Eukaryota</taxon>
        <taxon>Viridiplantae</taxon>
        <taxon>Streptophyta</taxon>
        <taxon>Embryophyta</taxon>
        <taxon>Tracheophyta</taxon>
        <taxon>Spermatophyta</taxon>
        <taxon>Magnoliopsida</taxon>
        <taxon>eudicotyledons</taxon>
        <taxon>Gunneridae</taxon>
        <taxon>Pentapetalae</taxon>
        <taxon>rosids</taxon>
        <taxon>malvids</taxon>
        <taxon>Myrtales</taxon>
        <taxon>Melastomataceae</taxon>
        <taxon>Melastomatoideae</taxon>
        <taxon>Melastomateae</taxon>
        <taxon>Melastoma</taxon>
    </lineage>
</organism>
<keyword evidence="2" id="KW-1185">Reference proteome</keyword>
<gene>
    <name evidence="1" type="ORF">MLD38_036854</name>
</gene>
<protein>
    <submittedName>
        <fullName evidence="1">Uncharacterized protein</fullName>
    </submittedName>
</protein>
<accession>A0ACB9LKG8</accession>
<reference evidence="2" key="1">
    <citation type="journal article" date="2023" name="Front. Plant Sci.">
        <title>Chromosomal-level genome assembly of Melastoma candidum provides insights into trichome evolution.</title>
        <authorList>
            <person name="Zhong Y."/>
            <person name="Wu W."/>
            <person name="Sun C."/>
            <person name="Zou P."/>
            <person name="Liu Y."/>
            <person name="Dai S."/>
            <person name="Zhou R."/>
        </authorList>
    </citation>
    <scope>NUCLEOTIDE SEQUENCE [LARGE SCALE GENOMIC DNA]</scope>
</reference>
<proteinExistence type="predicted"/>